<dbReference type="Proteomes" id="UP001518680">
    <property type="component" value="Unassembled WGS sequence"/>
</dbReference>
<comment type="caution">
    <text evidence="5">The sequence shown here is derived from an EMBL/GenBank/DDBJ whole genome shotgun (WGS) entry which is preliminary data.</text>
</comment>
<feature type="domain" description="Phage tail tape measure protein" evidence="4">
    <location>
        <begin position="265"/>
        <end position="461"/>
    </location>
</feature>
<proteinExistence type="predicted"/>
<keyword evidence="1" id="KW-0175">Coiled coil</keyword>
<evidence type="ECO:0000313" key="5">
    <source>
        <dbReference type="EMBL" id="MBM0244609.1"/>
    </source>
</evidence>
<feature type="region of interest" description="Disordered" evidence="2">
    <location>
        <begin position="1514"/>
        <end position="1534"/>
    </location>
</feature>
<feature type="transmembrane region" description="Helical" evidence="3">
    <location>
        <begin position="589"/>
        <end position="608"/>
    </location>
</feature>
<reference evidence="5 6" key="1">
    <citation type="submission" date="2021-01" db="EMBL/GenBank/DDBJ databases">
        <title>Complete genome sequences of Corynebacterium macginleyi strains isolated from infectious keratitis.</title>
        <authorList>
            <person name="Sagerfors S."/>
            <person name="Poehlein A."/>
            <person name="Soderquist B."/>
            <person name="Bruggemann H."/>
        </authorList>
    </citation>
    <scope>NUCLEOTIDE SEQUENCE [LARGE SCALE GENOMIC DNA]</scope>
    <source>
        <strain evidence="5 6">12T220</strain>
    </source>
</reference>
<gene>
    <name evidence="5" type="ORF">GWO63_010250</name>
</gene>
<evidence type="ECO:0000259" key="4">
    <source>
        <dbReference type="Pfam" id="PF10145"/>
    </source>
</evidence>
<name>A0ABS1Y881_9CORY</name>
<evidence type="ECO:0000256" key="1">
    <source>
        <dbReference type="SAM" id="Coils"/>
    </source>
</evidence>
<feature type="compositionally biased region" description="Basic and acidic residues" evidence="2">
    <location>
        <begin position="17"/>
        <end position="33"/>
    </location>
</feature>
<feature type="region of interest" description="Disordered" evidence="2">
    <location>
        <begin position="17"/>
        <end position="50"/>
    </location>
</feature>
<dbReference type="InterPro" id="IPR010090">
    <property type="entry name" value="Phage_tape_meas"/>
</dbReference>
<feature type="region of interest" description="Disordered" evidence="2">
    <location>
        <begin position="156"/>
        <end position="186"/>
    </location>
</feature>
<dbReference type="RefSeq" id="WP_200449260.1">
    <property type="nucleotide sequence ID" value="NZ_JAACBX020000002.1"/>
</dbReference>
<protein>
    <submittedName>
        <fullName evidence="5">Phage tail tape measure protein</fullName>
    </submittedName>
</protein>
<dbReference type="EMBL" id="JAACBX020000002">
    <property type="protein sequence ID" value="MBM0244609.1"/>
    <property type="molecule type" value="Genomic_DNA"/>
</dbReference>
<sequence>MAAGFVSVPVVPTFKGMSKEFSERLEKPAKKSGEAAGKAISDGLGSSVENLERQVRASSSKLQDLDRAYEKSAAKQAAQKEKVEAATLKLQDAEEKYQTALESGDKGLAELAKVKEAKARLIGETEKLEQAEINTRVAEEKHKNQLDDLNATLGKLGDAQKENADGAKESAGAMREAGDAADDAAAKSERLENWQLKAAAGFAALAGGAVAAGKALFDIGSQFDDAYDSIRVGTGASGQAFDDLKESMRNVATESIGVGSDMGAIGSTLADLNTRLGLTGEPLEKMTSQFLQLQNLGVDADINEVSKAMSGFGVEAKDMPGALDELFQISQATGLTITDLSKSAVKAGPALRGFGFSMADSAALVGQMDKAGLDADKTLQSMQRALAGFAAEGRDAPEALKETIGSIEDFIKAGDEVAAINMAAGIFGTRGATQFVDAVKTGTLSVEDFMGATGATSDTIADMAEQTADFAERWDQFKTRVMVALEPVATELYKSLVPALDFAAEKFESLAKWVTGSLIPAFKNFGEWVQKNSDWLIPLGVALGTFAGSMTAAVVAVKAWNGALGLYKTVTKLATAETKLFNKALKTNVIFLVISAVAALVAGLTWFFTKTETGKEIWSQFMDVLKSGWDTVKQKMSEFFGWAKDLWDSAVQKFGEVREAMAPIIETVQEVARVIVEKVVGAFTWWAETAVSVFAAVWGKIFEFLGYIKDKFWPVIQLVFTKVGGLLSNFGDSLSWAWASIIRPVFQALADFATNVLWPGLQQVFTRIGDAWKSLSDTFSAVWAWIRDSVLRPMADFFQNTLWPAVQVVLGWIGEKWQWMSDRLSTVVNWMYDNVIMFYVNALKMLWDNVQQVISWIAEKWQWMADRLSDVWNWIYQNVILRAIDGYKNLWKNFLDVVTWISEKWDWMSDRLHAGWVWINDRVFTPFKDGLTQLKSFFGTVVDGIRSVWDGLKSVLAKPINFMINTVYNDGIAKAWDTIAGFLPLEPKTAKRLSPIGGYATGGAIRGKGTGTSDDILAWLSNGEHVWTAQDVRDIGGQSAMYAMRDALKHGRAFTFDGKNLALLPRVDSRVGDLAGAAPGLFPQGAFKDGGEVRPMWELQLEKGHLWAKSRHGRPYVLGGSADGGGGTDCSGFMSGIADVMGGGSGARQWATMSFNGGGNSQYPAGPQGFVAGLKGNTFSIGVTNGGAAGGHTAGTLGATSRFGAVNVESGGSPSMVKYGVGAAGANDSYFTTHYHLPIGPGGAFEIGKGSGGPSPDMMRAYVSNKVEGAIDKIMGPIAARLPSGPPSWKEIPRGVYDKGKKSMADKTADIVANLGDRLSTVFTAAKEVGDIVRDGARGVMELAGRAIGLHDSGGWLQNGNLALNLSGKPEPVLTNAQWASVSEMVKSIGDLVPAIKKQTEAIAQATDSAQNWFMKVGDYNSVEGINARQGVRRLLDLGLDLPGTEVITQVLDAEDTLWDSRARAIGHVQNLADKEKALQEARQAAAELANRPAGVSADDQKKIDDAQKALDEAKAEKAKADSDDARAKAADKVTEAEEKLKQVREGVDKNSEENAQKHAEEVIKANDAVAKAEQELVAARKQQAMDLDNIVLVSQAQVSGLLPMVEKFANQLVTLGVPAAAVGAGLAPLTGGLSAMAAFIGPAGITLGMALDLLKAGIAIIKKIVAAVKEIIEKVRKARLDALKALADGWAVIADYAKLTMELETNAAKLQQALVRGANAQREAEYNLMLAQHDRYIAEAEGTLKVAEARLALDAEIKRGATIAQLKLMGLHEDWDSYLAYQAMKSQGVLEEWSDAAISALYTYEKARAEALKGEVTARLEHIKAEAALAAAARQNLRNQQDLLAAQERLIRMSAKVAGVDLVEATGTAQVAKLMSEMAQLTQAMNKNTLGKWGARLGAQGSFANEYRGQKAKLEGLREALDAVVKETGVTIDRGELDRTLKLMARAAYRGGTPMDVLRARMPQLADAETALRVNEALKPIYDARDQKKQLERQVEDFKSEMDLYEKSNPLERTIKGLEYTIKSLEQSAGAFAKGNEGVRGEYLRAAQANSDAAAAAGVDWKLDKKYANQGVRDQIRRETTIHLDGSKMYTADQIDQLLAEVTAGTSAGYRMVRSASEVATARRKERV</sequence>
<dbReference type="Pfam" id="PF10145">
    <property type="entry name" value="PhageMin_Tail"/>
    <property type="match status" value="1"/>
</dbReference>
<keyword evidence="3" id="KW-0472">Membrane</keyword>
<evidence type="ECO:0000256" key="2">
    <source>
        <dbReference type="SAM" id="MobiDB-lite"/>
    </source>
</evidence>
<keyword evidence="3" id="KW-1133">Transmembrane helix</keyword>
<evidence type="ECO:0000256" key="3">
    <source>
        <dbReference type="SAM" id="Phobius"/>
    </source>
</evidence>
<feature type="coiled-coil region" evidence="1">
    <location>
        <begin position="1821"/>
        <end position="1851"/>
    </location>
</feature>
<organism evidence="5 6">
    <name type="scientific">Corynebacterium macginleyi</name>
    <dbReference type="NCBI Taxonomy" id="38290"/>
    <lineage>
        <taxon>Bacteria</taxon>
        <taxon>Bacillati</taxon>
        <taxon>Actinomycetota</taxon>
        <taxon>Actinomycetes</taxon>
        <taxon>Mycobacteriales</taxon>
        <taxon>Corynebacteriaceae</taxon>
        <taxon>Corynebacterium</taxon>
    </lineage>
</organism>
<feature type="transmembrane region" description="Helical" evidence="3">
    <location>
        <begin position="535"/>
        <end position="557"/>
    </location>
</feature>
<feature type="compositionally biased region" description="Basic and acidic residues" evidence="2">
    <location>
        <begin position="158"/>
        <end position="168"/>
    </location>
</feature>
<keyword evidence="6" id="KW-1185">Reference proteome</keyword>
<evidence type="ECO:0000313" key="6">
    <source>
        <dbReference type="Proteomes" id="UP001518680"/>
    </source>
</evidence>
<accession>A0ABS1Y881</accession>
<feature type="coiled-coil region" evidence="1">
    <location>
        <begin position="1982"/>
        <end position="2009"/>
    </location>
</feature>
<keyword evidence="3" id="KW-0812">Transmembrane</keyword>